<dbReference type="EMBL" id="CM037157">
    <property type="protein sequence ID" value="KAH7848443.1"/>
    <property type="molecule type" value="Genomic_DNA"/>
</dbReference>
<evidence type="ECO:0000313" key="2">
    <source>
        <dbReference type="Proteomes" id="UP000828048"/>
    </source>
</evidence>
<sequence>MLILTWNCQGVGRTLTSQALGDLVRKNRPSIVFLMESKNNKVKLETISNKLGFDNSSYVDPDGLSGGLVLWWDTDVKLDVEFNSKNYMHVIVSEIASRKVWAGTFVYGCPARAGRNIVWEEIRRIARAELLPWLCIGDFNQVLCNNDKMGGNYPNQSAISLFHELISDCGLIDLEFKGPKLHGGITGTGQISSWSVLI</sequence>
<keyword evidence="2" id="KW-1185">Reference proteome</keyword>
<organism evidence="1 2">
    <name type="scientific">Vaccinium darrowii</name>
    <dbReference type="NCBI Taxonomy" id="229202"/>
    <lineage>
        <taxon>Eukaryota</taxon>
        <taxon>Viridiplantae</taxon>
        <taxon>Streptophyta</taxon>
        <taxon>Embryophyta</taxon>
        <taxon>Tracheophyta</taxon>
        <taxon>Spermatophyta</taxon>
        <taxon>Magnoliopsida</taxon>
        <taxon>eudicotyledons</taxon>
        <taxon>Gunneridae</taxon>
        <taxon>Pentapetalae</taxon>
        <taxon>asterids</taxon>
        <taxon>Ericales</taxon>
        <taxon>Ericaceae</taxon>
        <taxon>Vaccinioideae</taxon>
        <taxon>Vaccinieae</taxon>
        <taxon>Vaccinium</taxon>
    </lineage>
</organism>
<evidence type="ECO:0000313" key="1">
    <source>
        <dbReference type="EMBL" id="KAH7848443.1"/>
    </source>
</evidence>
<proteinExistence type="predicted"/>
<name>A0ACB7Y4L3_9ERIC</name>
<accession>A0ACB7Y4L3</accession>
<gene>
    <name evidence="1" type="ORF">Vadar_002760</name>
</gene>
<dbReference type="Proteomes" id="UP000828048">
    <property type="component" value="Chromosome 7"/>
</dbReference>
<protein>
    <submittedName>
        <fullName evidence="1">Uncharacterized protein</fullName>
    </submittedName>
</protein>
<comment type="caution">
    <text evidence="1">The sequence shown here is derived from an EMBL/GenBank/DDBJ whole genome shotgun (WGS) entry which is preliminary data.</text>
</comment>
<reference evidence="1 2" key="1">
    <citation type="journal article" date="2021" name="Hortic Res">
        <title>High-quality reference genome and annotation aids understanding of berry development for evergreen blueberry (Vaccinium darrowii).</title>
        <authorList>
            <person name="Yu J."/>
            <person name="Hulse-Kemp A.M."/>
            <person name="Babiker E."/>
            <person name="Staton M."/>
        </authorList>
    </citation>
    <scope>NUCLEOTIDE SEQUENCE [LARGE SCALE GENOMIC DNA]</scope>
    <source>
        <strain evidence="2">cv. NJ 8807/NJ 8810</strain>
        <tissue evidence="1">Young leaf</tissue>
    </source>
</reference>